<dbReference type="InterPro" id="IPR048770">
    <property type="entry name" value="SoFic-like_C"/>
</dbReference>
<dbReference type="Gene3D" id="1.10.3290.10">
    <property type="entry name" value="Fido-like domain"/>
    <property type="match status" value="1"/>
</dbReference>
<dbReference type="Proteomes" id="UP000027463">
    <property type="component" value="Unassembled WGS sequence"/>
</dbReference>
<dbReference type="PANTHER" id="PTHR13504:SF35">
    <property type="entry name" value="PROTEIN ADENYLYLTRANSFERASE SOFIC"/>
    <property type="match status" value="1"/>
</dbReference>
<gene>
    <name evidence="2" type="ORF">SMB34_07575</name>
</gene>
<comment type="caution">
    <text evidence="2">The sequence shown here is derived from an EMBL/GenBank/DDBJ whole genome shotgun (WGS) entry which is preliminary data.</text>
</comment>
<dbReference type="EMBL" id="AUNC01000045">
    <property type="protein sequence ID" value="KEO52492.1"/>
    <property type="molecule type" value="Genomic_DNA"/>
</dbReference>
<dbReference type="InterPro" id="IPR026287">
    <property type="entry name" value="SoFic-like"/>
</dbReference>
<accession>A0ABR4TJJ7</accession>
<organism evidence="2 3">
    <name type="scientific">Thalassospira permensis NBRC 106175</name>
    <dbReference type="NCBI Taxonomy" id="1353532"/>
    <lineage>
        <taxon>Bacteria</taxon>
        <taxon>Pseudomonadati</taxon>
        <taxon>Pseudomonadota</taxon>
        <taxon>Alphaproteobacteria</taxon>
        <taxon>Rhodospirillales</taxon>
        <taxon>Thalassospiraceae</taxon>
        <taxon>Thalassospira</taxon>
    </lineage>
</organism>
<reference evidence="2 3" key="1">
    <citation type="submission" date="2013-07" db="EMBL/GenBank/DDBJ databases">
        <title>Thalassospira permensis NBRC 106175 Genome Sequencing.</title>
        <authorList>
            <person name="Lai Q."/>
            <person name="Shao Z."/>
        </authorList>
    </citation>
    <scope>NUCLEOTIDE SEQUENCE [LARGE SCALE GENOMIC DNA]</scope>
    <source>
        <strain evidence="2 3">NBRC 106175</strain>
    </source>
</reference>
<dbReference type="NCBIfam" id="NF046030">
    <property type="entry name" value="ProtAdlyltaseSoFic"/>
    <property type="match status" value="1"/>
</dbReference>
<dbReference type="InterPro" id="IPR003812">
    <property type="entry name" value="Fido"/>
</dbReference>
<proteinExistence type="predicted"/>
<evidence type="ECO:0000313" key="2">
    <source>
        <dbReference type="EMBL" id="KEO52492.1"/>
    </source>
</evidence>
<dbReference type="InterPro" id="IPR040198">
    <property type="entry name" value="Fido_containing"/>
</dbReference>
<dbReference type="Pfam" id="PF02661">
    <property type="entry name" value="Fic"/>
    <property type="match status" value="1"/>
</dbReference>
<dbReference type="PIRSF" id="PIRSF038925">
    <property type="entry name" value="AMP-prot_trans"/>
    <property type="match status" value="1"/>
</dbReference>
<dbReference type="PROSITE" id="PS51459">
    <property type="entry name" value="FIDO"/>
    <property type="match status" value="1"/>
</dbReference>
<dbReference type="Pfam" id="PF21248">
    <property type="entry name" value="SoFic-like_C"/>
    <property type="match status" value="1"/>
</dbReference>
<name>A0ABR4TJJ7_9PROT</name>
<feature type="domain" description="Fido" evidence="1">
    <location>
        <begin position="137"/>
        <end position="267"/>
    </location>
</feature>
<dbReference type="Pfam" id="PF13784">
    <property type="entry name" value="Fic_N"/>
    <property type="match status" value="1"/>
</dbReference>
<dbReference type="SUPFAM" id="SSF140931">
    <property type="entry name" value="Fic-like"/>
    <property type="match status" value="1"/>
</dbReference>
<dbReference type="PANTHER" id="PTHR13504">
    <property type="entry name" value="FIDO DOMAIN-CONTAINING PROTEIN DDB_G0283145"/>
    <property type="match status" value="1"/>
</dbReference>
<sequence length="376" mass="42893">MLIDRETTMNWQADKPYNALPPLPPSPDLLETRLVLKACAPARAALAELKQAGRLLPNQNLLINLLPLLEAKDSSEIENIVTTTDKLFQFAEEDSGADLATKEALRYRTALYQGFTKLTDKPLCTATAIEICSTLKNTPMEIRKIPGTIIGNQTRGEIVYTPPVGENVIRDLLGNWERFLHAEDDIDPLIKMAISHYQFEAIHPFHDGNGRTGRILNVLYLIEQQLLTLPILYLSRYIVRNKQDYYTLLNQVTQTGNWENWLLFMLEGVEQTSIWTCEKIAAIRNLMDNTTDHVRTTLPRIYSHELIQVIFEQPYCRIANLVERDIAKRQTASTYLKQLADAGVLNEITVGKEKLFVHPKLMQLMTEDTNEIEPYA</sequence>
<dbReference type="InterPro" id="IPR036597">
    <property type="entry name" value="Fido-like_dom_sf"/>
</dbReference>
<dbReference type="InterPro" id="IPR025758">
    <property type="entry name" value="Fic/DOC_N"/>
</dbReference>
<protein>
    <submittedName>
        <fullName evidence="2">Addiction module protein</fullName>
    </submittedName>
</protein>
<keyword evidence="3" id="KW-1185">Reference proteome</keyword>
<evidence type="ECO:0000259" key="1">
    <source>
        <dbReference type="PROSITE" id="PS51459"/>
    </source>
</evidence>
<evidence type="ECO:0000313" key="3">
    <source>
        <dbReference type="Proteomes" id="UP000027463"/>
    </source>
</evidence>